<dbReference type="Pfam" id="PF04539">
    <property type="entry name" value="Sigma70_r3"/>
    <property type="match status" value="1"/>
</dbReference>
<evidence type="ECO:0000256" key="2">
    <source>
        <dbReference type="ARBA" id="ARBA00023082"/>
    </source>
</evidence>
<dbReference type="InterPro" id="IPR050239">
    <property type="entry name" value="Sigma-70_RNA_pol_init_factors"/>
</dbReference>
<comment type="function">
    <text evidence="5">Sigma factors are initiation factors that promote the attachment of RNA polymerase to specific initiation sites and are then released.</text>
</comment>
<dbReference type="OrthoDB" id="9809557at2"/>
<dbReference type="SUPFAM" id="SSF88946">
    <property type="entry name" value="Sigma2 domain of RNA polymerase sigma factors"/>
    <property type="match status" value="1"/>
</dbReference>
<evidence type="ECO:0000256" key="6">
    <source>
        <dbReference type="SAM" id="MobiDB-lite"/>
    </source>
</evidence>
<feature type="domain" description="RNA polymerase sigma-70" evidence="8">
    <location>
        <begin position="401"/>
        <end position="427"/>
    </location>
</feature>
<dbReference type="InterPro" id="IPR036388">
    <property type="entry name" value="WH-like_DNA-bd_sf"/>
</dbReference>
<keyword evidence="4 5" id="KW-0804">Transcription</keyword>
<evidence type="ECO:0000256" key="5">
    <source>
        <dbReference type="RuleBase" id="RU362124"/>
    </source>
</evidence>
<dbReference type="Proteomes" id="UP000295781">
    <property type="component" value="Chromosome"/>
</dbReference>
<dbReference type="GO" id="GO:0006352">
    <property type="term" value="P:DNA-templated transcription initiation"/>
    <property type="evidence" value="ECO:0007669"/>
    <property type="project" value="InterPro"/>
</dbReference>
<name>A0A4P2PXM2_SORCE</name>
<dbReference type="AlphaFoldDB" id="A0A4P2PXM2"/>
<protein>
    <recommendedName>
        <fullName evidence="5">RNA polymerase sigma factor</fullName>
    </recommendedName>
</protein>
<evidence type="ECO:0000256" key="4">
    <source>
        <dbReference type="ARBA" id="ARBA00023163"/>
    </source>
</evidence>
<dbReference type="Pfam" id="PF04545">
    <property type="entry name" value="Sigma70_r4"/>
    <property type="match status" value="1"/>
</dbReference>
<keyword evidence="2 5" id="KW-0731">Sigma factor</keyword>
<sequence>MSSPDAPDPSMSPPPRDPEPRRARKPARGGRAGRPPRAEQMPYEHKGSLYLGGFGRYPILTREAEIELARSVEEGERAILRALLDAPLALRELGAVGEELAARQIRLRDVLRAADEEDLTDEEIARRLMSVLRRAGALARARAAGEPVEPGERAAILEEIERIRLHRRLLDRIVGALRASASKDEATRATLEAIEEGRRAADDAKARLVESNLRLVVWFARRHLKRGLPLHDLIQEGTIGLMRAADKFDPRRGHRFTTYASWWVEQQMTRAVAEQVRTIRVPLHFQERRRRVWRARRELAPELGREPTEDELAEESGLSPEDVRAALELAPEPLSLQAPVGEQQDTVLGDLIPSRTAQAPDEEVAEAQMRRQAAELLDTLPPREREVLRQRFGLGEAPERTLEEIGNSLSLSRERIRQIEAAALERLRAASRSKGLSAHLGNRASRDRRANKGPTRRRSPAATPHQR</sequence>
<dbReference type="GO" id="GO:0003677">
    <property type="term" value="F:DNA binding"/>
    <property type="evidence" value="ECO:0007669"/>
    <property type="project" value="UniProtKB-KW"/>
</dbReference>
<dbReference type="InterPro" id="IPR007627">
    <property type="entry name" value="RNA_pol_sigma70_r2"/>
</dbReference>
<feature type="compositionally biased region" description="Pro residues" evidence="6">
    <location>
        <begin position="1"/>
        <end position="15"/>
    </location>
</feature>
<dbReference type="Pfam" id="PF04542">
    <property type="entry name" value="Sigma70_r2"/>
    <property type="match status" value="1"/>
</dbReference>
<dbReference type="InterPro" id="IPR007630">
    <property type="entry name" value="RNA_pol_sigma70_r4"/>
</dbReference>
<evidence type="ECO:0000313" key="9">
    <source>
        <dbReference type="EMBL" id="AUX21577.1"/>
    </source>
</evidence>
<gene>
    <name evidence="9" type="ORF">SOCEGT47_020630</name>
</gene>
<accession>A0A4P2PXM2</accession>
<dbReference type="PANTHER" id="PTHR30603:SF47">
    <property type="entry name" value="RNA POLYMERASE SIGMA FACTOR SIGD, CHLOROPLASTIC"/>
    <property type="match status" value="1"/>
</dbReference>
<dbReference type="PROSITE" id="PS00716">
    <property type="entry name" value="SIGMA70_2"/>
    <property type="match status" value="1"/>
</dbReference>
<dbReference type="InterPro" id="IPR013325">
    <property type="entry name" value="RNA_pol_sigma_r2"/>
</dbReference>
<dbReference type="PRINTS" id="PR00046">
    <property type="entry name" value="SIGMA70FCT"/>
</dbReference>
<dbReference type="CDD" id="cd06171">
    <property type="entry name" value="Sigma70_r4"/>
    <property type="match status" value="1"/>
</dbReference>
<dbReference type="RefSeq" id="WP_129346880.1">
    <property type="nucleotide sequence ID" value="NZ_CP012670.1"/>
</dbReference>
<keyword evidence="1 5" id="KW-0805">Transcription regulation</keyword>
<dbReference type="Gene3D" id="1.10.10.10">
    <property type="entry name" value="Winged helix-like DNA-binding domain superfamily/Winged helix DNA-binding domain"/>
    <property type="match status" value="2"/>
</dbReference>
<organism evidence="9 10">
    <name type="scientific">Sorangium cellulosum</name>
    <name type="common">Polyangium cellulosum</name>
    <dbReference type="NCBI Taxonomy" id="56"/>
    <lineage>
        <taxon>Bacteria</taxon>
        <taxon>Pseudomonadati</taxon>
        <taxon>Myxococcota</taxon>
        <taxon>Polyangia</taxon>
        <taxon>Polyangiales</taxon>
        <taxon>Polyangiaceae</taxon>
        <taxon>Sorangium</taxon>
    </lineage>
</organism>
<evidence type="ECO:0000256" key="3">
    <source>
        <dbReference type="ARBA" id="ARBA00023125"/>
    </source>
</evidence>
<evidence type="ECO:0000256" key="1">
    <source>
        <dbReference type="ARBA" id="ARBA00023015"/>
    </source>
</evidence>
<evidence type="ECO:0000313" key="10">
    <source>
        <dbReference type="Proteomes" id="UP000295781"/>
    </source>
</evidence>
<dbReference type="InterPro" id="IPR007624">
    <property type="entry name" value="RNA_pol_sigma70_r3"/>
</dbReference>
<dbReference type="EMBL" id="CP012670">
    <property type="protein sequence ID" value="AUX21577.1"/>
    <property type="molecule type" value="Genomic_DNA"/>
</dbReference>
<proteinExistence type="inferred from homology"/>
<dbReference type="PROSITE" id="PS00715">
    <property type="entry name" value="SIGMA70_1"/>
    <property type="match status" value="1"/>
</dbReference>
<dbReference type="Gene3D" id="1.10.601.10">
    <property type="entry name" value="RNA Polymerase Primary Sigma Factor"/>
    <property type="match status" value="2"/>
</dbReference>
<dbReference type="NCBIfam" id="TIGR02937">
    <property type="entry name" value="sigma70-ECF"/>
    <property type="match status" value="1"/>
</dbReference>
<dbReference type="Pfam" id="PF00140">
    <property type="entry name" value="Sigma70_r1_2"/>
    <property type="match status" value="1"/>
</dbReference>
<evidence type="ECO:0000259" key="8">
    <source>
        <dbReference type="PROSITE" id="PS00716"/>
    </source>
</evidence>
<keyword evidence="3 5" id="KW-0238">DNA-binding</keyword>
<feature type="region of interest" description="Disordered" evidence="6">
    <location>
        <begin position="428"/>
        <end position="467"/>
    </location>
</feature>
<evidence type="ECO:0000259" key="7">
    <source>
        <dbReference type="PROSITE" id="PS00715"/>
    </source>
</evidence>
<dbReference type="InterPro" id="IPR000943">
    <property type="entry name" value="RNA_pol_sigma70"/>
</dbReference>
<dbReference type="InterPro" id="IPR014284">
    <property type="entry name" value="RNA_pol_sigma-70_dom"/>
</dbReference>
<comment type="similarity">
    <text evidence="5">Belongs to the sigma-70 factor family.</text>
</comment>
<reference evidence="9 10" key="1">
    <citation type="submission" date="2015-09" db="EMBL/GenBank/DDBJ databases">
        <title>Sorangium comparison.</title>
        <authorList>
            <person name="Zaburannyi N."/>
            <person name="Bunk B."/>
            <person name="Overmann J."/>
            <person name="Mueller R."/>
        </authorList>
    </citation>
    <scope>NUCLEOTIDE SEQUENCE [LARGE SCALE GENOMIC DNA]</scope>
    <source>
        <strain evidence="9 10">So ceGT47</strain>
    </source>
</reference>
<dbReference type="PANTHER" id="PTHR30603">
    <property type="entry name" value="RNA POLYMERASE SIGMA FACTOR RPO"/>
    <property type="match status" value="1"/>
</dbReference>
<dbReference type="SUPFAM" id="SSF88659">
    <property type="entry name" value="Sigma3 and sigma4 domains of RNA polymerase sigma factors"/>
    <property type="match status" value="2"/>
</dbReference>
<dbReference type="InterPro" id="IPR009042">
    <property type="entry name" value="RNA_pol_sigma70_r1_2"/>
</dbReference>
<dbReference type="GO" id="GO:0016987">
    <property type="term" value="F:sigma factor activity"/>
    <property type="evidence" value="ECO:0007669"/>
    <property type="project" value="UniProtKB-KW"/>
</dbReference>
<dbReference type="InterPro" id="IPR013324">
    <property type="entry name" value="RNA_pol_sigma_r3/r4-like"/>
</dbReference>
<feature type="domain" description="RNA polymerase sigma-70" evidence="7">
    <location>
        <begin position="232"/>
        <end position="245"/>
    </location>
</feature>
<feature type="region of interest" description="Disordered" evidence="6">
    <location>
        <begin position="1"/>
        <end position="43"/>
    </location>
</feature>